<dbReference type="PANTHER" id="PTHR43003:SF5">
    <property type="entry name" value="DNA-3-METHYLADENINE GLYCOSYLASE"/>
    <property type="match status" value="1"/>
</dbReference>
<dbReference type="InterPro" id="IPR003265">
    <property type="entry name" value="HhH-GPD_domain"/>
</dbReference>
<comment type="similarity">
    <text evidence="2">Belongs to the alkylbase DNA glycosidase AlkA family.</text>
</comment>
<dbReference type="PANTHER" id="PTHR43003">
    <property type="entry name" value="DNA-3-METHYLADENINE GLYCOSYLASE"/>
    <property type="match status" value="1"/>
</dbReference>
<dbReference type="EC" id="3.2.2.21" evidence="3"/>
<organism evidence="7 8">
    <name type="scientific">Fibrella forsythiae</name>
    <dbReference type="NCBI Taxonomy" id="2817061"/>
    <lineage>
        <taxon>Bacteria</taxon>
        <taxon>Pseudomonadati</taxon>
        <taxon>Bacteroidota</taxon>
        <taxon>Cytophagia</taxon>
        <taxon>Cytophagales</taxon>
        <taxon>Spirosomataceae</taxon>
        <taxon>Fibrella</taxon>
    </lineage>
</organism>
<evidence type="ECO:0000256" key="5">
    <source>
        <dbReference type="ARBA" id="ARBA00023204"/>
    </source>
</evidence>
<name>A0ABS3JD55_9BACT</name>
<comment type="catalytic activity">
    <reaction evidence="1">
        <text>Hydrolysis of alkylated DNA, releasing 3-methyladenine, 3-methylguanine, 7-methylguanine and 7-methyladenine.</text>
        <dbReference type="EC" id="3.2.2.21"/>
    </reaction>
</comment>
<comment type="caution">
    <text evidence="7">The sequence shown here is derived from an EMBL/GenBank/DDBJ whole genome shotgun (WGS) entry which is preliminary data.</text>
</comment>
<dbReference type="Pfam" id="PF00730">
    <property type="entry name" value="HhH-GPD"/>
    <property type="match status" value="1"/>
</dbReference>
<dbReference type="EMBL" id="JAFMYW010000001">
    <property type="protein sequence ID" value="MBO0947934.1"/>
    <property type="molecule type" value="Genomic_DNA"/>
</dbReference>
<dbReference type="Gene3D" id="1.10.1670.40">
    <property type="match status" value="1"/>
</dbReference>
<evidence type="ECO:0000313" key="7">
    <source>
        <dbReference type="EMBL" id="MBO0947934.1"/>
    </source>
</evidence>
<dbReference type="InterPro" id="IPR011257">
    <property type="entry name" value="DNA_glycosylase"/>
</dbReference>
<dbReference type="RefSeq" id="WP_207327823.1">
    <property type="nucleotide sequence ID" value="NZ_JAFMYW010000001.1"/>
</dbReference>
<evidence type="ECO:0000256" key="4">
    <source>
        <dbReference type="ARBA" id="ARBA00022763"/>
    </source>
</evidence>
<dbReference type="SUPFAM" id="SSF48150">
    <property type="entry name" value="DNA-glycosylase"/>
    <property type="match status" value="1"/>
</dbReference>
<keyword evidence="5" id="KW-0234">DNA repair</keyword>
<sequence length="213" mass="24228">MTSDALAHLQTDPVLAQIIAETPLIKPAASFIDVPEADRLYLALLESIVSQQISVKAADAIFRRFRMLFSETAEAEGYPSPAQLLLKTTDELRSAGLSFQKIKYLQSVAEFALANPLTIAHVSEMTDEEVVQYLLPIKGVGRWTVEMLLMFVLDRPDVFPVDDLVVRQKIVRAYDLTETGRPLYKRLQEIAAPWRPYRTLACRYFWRWKPLAS</sequence>
<gene>
    <name evidence="7" type="ORF">J2I46_05025</name>
</gene>
<evidence type="ECO:0000256" key="3">
    <source>
        <dbReference type="ARBA" id="ARBA00012000"/>
    </source>
</evidence>
<evidence type="ECO:0000256" key="1">
    <source>
        <dbReference type="ARBA" id="ARBA00000086"/>
    </source>
</evidence>
<keyword evidence="8" id="KW-1185">Reference proteome</keyword>
<dbReference type="InterPro" id="IPR000035">
    <property type="entry name" value="Alkylbase_DNA_glycsylse_CS"/>
</dbReference>
<reference evidence="7 8" key="1">
    <citation type="submission" date="2021-03" db="EMBL/GenBank/DDBJ databases">
        <title>Fibrella sp. HMF5405 genome sequencing and assembly.</title>
        <authorList>
            <person name="Kang H."/>
            <person name="Kim H."/>
            <person name="Bae S."/>
            <person name="Joh K."/>
        </authorList>
    </citation>
    <scope>NUCLEOTIDE SEQUENCE [LARGE SCALE GENOMIC DNA]</scope>
    <source>
        <strain evidence="7 8">HMF5405</strain>
    </source>
</reference>
<dbReference type="SMART" id="SM00478">
    <property type="entry name" value="ENDO3c"/>
    <property type="match status" value="1"/>
</dbReference>
<proteinExistence type="inferred from homology"/>
<accession>A0ABS3JD55</accession>
<protein>
    <recommendedName>
        <fullName evidence="3">DNA-3-methyladenine glycosylase II</fullName>
        <ecNumber evidence="3">3.2.2.21</ecNumber>
    </recommendedName>
</protein>
<evidence type="ECO:0000259" key="6">
    <source>
        <dbReference type="SMART" id="SM00478"/>
    </source>
</evidence>
<dbReference type="PROSITE" id="PS00516">
    <property type="entry name" value="ALKYLBASE_DNA_GLYCOS"/>
    <property type="match status" value="1"/>
</dbReference>
<evidence type="ECO:0000313" key="8">
    <source>
        <dbReference type="Proteomes" id="UP000664628"/>
    </source>
</evidence>
<feature type="domain" description="HhH-GPD" evidence="6">
    <location>
        <begin position="49"/>
        <end position="210"/>
    </location>
</feature>
<keyword evidence="4" id="KW-0227">DNA damage</keyword>
<dbReference type="InterPro" id="IPR051912">
    <property type="entry name" value="Alkylbase_DNA_Glycosylase/TA"/>
</dbReference>
<dbReference type="Gene3D" id="1.10.340.30">
    <property type="entry name" value="Hypothetical protein, domain 2"/>
    <property type="match status" value="1"/>
</dbReference>
<evidence type="ECO:0000256" key="2">
    <source>
        <dbReference type="ARBA" id="ARBA00010817"/>
    </source>
</evidence>
<dbReference type="CDD" id="cd00056">
    <property type="entry name" value="ENDO3c"/>
    <property type="match status" value="1"/>
</dbReference>
<dbReference type="Proteomes" id="UP000664628">
    <property type="component" value="Unassembled WGS sequence"/>
</dbReference>